<feature type="signal peptide" evidence="3">
    <location>
        <begin position="1"/>
        <end position="27"/>
    </location>
</feature>
<dbReference type="KEGG" id="ahe:Arch_1635"/>
<organism evidence="5 6">
    <name type="scientific">Arcanobacterium haemolyticum (strain ATCC 9345 / DSM 20595 / CCM 5947 / CCUG 17215 / LMG 16163 / NBRC 15585 / NCTC 8452 / 11018)</name>
    <dbReference type="NCBI Taxonomy" id="644284"/>
    <lineage>
        <taxon>Bacteria</taxon>
        <taxon>Bacillati</taxon>
        <taxon>Actinomycetota</taxon>
        <taxon>Actinomycetes</taxon>
        <taxon>Actinomycetales</taxon>
        <taxon>Actinomycetaceae</taxon>
        <taxon>Arcanobacterium</taxon>
    </lineage>
</organism>
<proteinExistence type="predicted"/>
<evidence type="ECO:0000313" key="6">
    <source>
        <dbReference type="Proteomes" id="UP000000376"/>
    </source>
</evidence>
<dbReference type="OrthoDB" id="2676146at2"/>
<evidence type="ECO:0000256" key="3">
    <source>
        <dbReference type="SAM" id="SignalP"/>
    </source>
</evidence>
<feature type="region of interest" description="Disordered" evidence="1">
    <location>
        <begin position="370"/>
        <end position="392"/>
    </location>
</feature>
<keyword evidence="6" id="KW-1185">Reference proteome</keyword>
<dbReference type="NCBIfam" id="TIGR03934">
    <property type="entry name" value="TQXA_dom"/>
    <property type="match status" value="1"/>
</dbReference>
<reference evidence="5 6" key="1">
    <citation type="journal article" date="2010" name="Stand. Genomic Sci.">
        <title>Complete genome sequence of Arcanobacterium haemolyticum type strain (11018).</title>
        <authorList>
            <person name="Yasawong M."/>
            <person name="Teshima H."/>
            <person name="Lapidus A."/>
            <person name="Nolan M."/>
            <person name="Lucas S."/>
            <person name="Glavina Del Rio T."/>
            <person name="Tice H."/>
            <person name="Cheng J."/>
            <person name="Bruce D."/>
            <person name="Detter C."/>
            <person name="Tapia R."/>
            <person name="Han C."/>
            <person name="Goodwin L."/>
            <person name="Pitluck S."/>
            <person name="Liolios K."/>
            <person name="Ivanova N."/>
            <person name="Mavromatis K."/>
            <person name="Mikhailova N."/>
            <person name="Pati A."/>
            <person name="Chen A."/>
            <person name="Palaniappan K."/>
            <person name="Land M."/>
            <person name="Hauser L."/>
            <person name="Chang Y."/>
            <person name="Jeffries C."/>
            <person name="Rohde M."/>
            <person name="Sikorski J."/>
            <person name="Pukall R."/>
            <person name="Goker M."/>
            <person name="Woyke T."/>
            <person name="Bristow J."/>
            <person name="Eisen J."/>
            <person name="Markowitz V."/>
            <person name="Hugenholtz P."/>
            <person name="Kyrpides N."/>
            <person name="Klenk H."/>
        </authorList>
    </citation>
    <scope>NUCLEOTIDE SEQUENCE [LARGE SCALE GENOMIC DNA]</scope>
    <source>
        <strain evidence="6">ATCC 9345 / DSM 20595 / CCUG 17215 / LMG 16163 / NBRC 15585 / NCTC 8452 / 11018</strain>
    </source>
</reference>
<dbReference type="EMBL" id="CP002045">
    <property type="protein sequence ID" value="ADH93322.1"/>
    <property type="molecule type" value="Genomic_DNA"/>
</dbReference>
<dbReference type="STRING" id="644284.Arch_1635"/>
<evidence type="ECO:0000259" key="4">
    <source>
        <dbReference type="Pfam" id="PF08341"/>
    </source>
</evidence>
<keyword evidence="3" id="KW-0732">Signal</keyword>
<keyword evidence="2" id="KW-0472">Membrane</keyword>
<feature type="transmembrane region" description="Helical" evidence="2">
    <location>
        <begin position="400"/>
        <end position="420"/>
    </location>
</feature>
<feature type="chain" id="PRO_5003093392" description="Thioester domain-containing protein" evidence="3">
    <location>
        <begin position="28"/>
        <end position="428"/>
    </location>
</feature>
<dbReference type="Pfam" id="PF08341">
    <property type="entry name" value="TED"/>
    <property type="match status" value="1"/>
</dbReference>
<sequence>MMKRFMRSLNTLLAAAALCLAPTVAHAENAEHDIEEQDPHLTGVSMRYTPAENARQHEGFTTRSWQARPVLFTVNTGDAGTYHAYCLELTVQPDRTSPTVTSSWGDFKGENAFKTDESVRRKVAWIIHNSYPTSSLEDVARAAGIRELAASQAITATQSAIWHLTDGVDPDFTALASEDTHGVDSQAIAAVYRYLISPENVGIVQEELHTGVALNVPDRRDFAGERLGPFNVETGYPFVAVTVPAGFTLENEAGEVMDASHVPAREAFYMRTGDVRDAGDAEIGVSIDTARFHGSLITPMASPERHGQTLVMVREEKMRMTDTATISWLGHADMCVDNDGVPVRDPKTGRIIERNSGACVVTPVPPATEATPIVNPQPPAVQPARTEPETPKLAQTGPELYVLSGIALAIIASGIGFLIWEKRKFRSL</sequence>
<evidence type="ECO:0000313" key="5">
    <source>
        <dbReference type="EMBL" id="ADH93322.1"/>
    </source>
</evidence>
<protein>
    <recommendedName>
        <fullName evidence="4">Thioester domain-containing protein</fullName>
    </recommendedName>
</protein>
<evidence type="ECO:0000256" key="2">
    <source>
        <dbReference type="SAM" id="Phobius"/>
    </source>
</evidence>
<keyword evidence="2" id="KW-1133">Transmembrane helix</keyword>
<evidence type="ECO:0000256" key="1">
    <source>
        <dbReference type="SAM" id="MobiDB-lite"/>
    </source>
</evidence>
<dbReference type="InterPro" id="IPR023849">
    <property type="entry name" value="TQXA_dom"/>
</dbReference>
<dbReference type="InterPro" id="IPR013552">
    <property type="entry name" value="Thioester_dom"/>
</dbReference>
<dbReference type="HOGENOM" id="CLU_046281_0_0_11"/>
<dbReference type="Gene3D" id="1.10.150.480">
    <property type="match status" value="1"/>
</dbReference>
<accession>D7BKZ2</accession>
<dbReference type="Proteomes" id="UP000000376">
    <property type="component" value="Chromosome"/>
</dbReference>
<name>D7BKZ2_ARCHD</name>
<feature type="domain" description="Thioester" evidence="4">
    <location>
        <begin position="84"/>
        <end position="200"/>
    </location>
</feature>
<keyword evidence="2" id="KW-0812">Transmembrane</keyword>
<dbReference type="eggNOG" id="COG3468">
    <property type="taxonomic scope" value="Bacteria"/>
</dbReference>
<gene>
    <name evidence="5" type="ordered locus">Arch_1635</name>
</gene>
<dbReference type="AlphaFoldDB" id="D7BKZ2"/>